<dbReference type="PANTHER" id="PTHR43798:SF31">
    <property type="entry name" value="AB HYDROLASE SUPERFAMILY PROTEIN YCLE"/>
    <property type="match status" value="1"/>
</dbReference>
<accession>G9EUQ3</accession>
<dbReference type="InParanoid" id="G9EUQ3"/>
<dbReference type="Proteomes" id="UP000002770">
    <property type="component" value="Unassembled WGS sequence"/>
</dbReference>
<dbReference type="GO" id="GO:0016787">
    <property type="term" value="F:hydrolase activity"/>
    <property type="evidence" value="ECO:0007669"/>
    <property type="project" value="UniProtKB-KW"/>
</dbReference>
<dbReference type="InterPro" id="IPR000073">
    <property type="entry name" value="AB_hydrolase_1"/>
</dbReference>
<dbReference type="PANTHER" id="PTHR43798">
    <property type="entry name" value="MONOACYLGLYCEROL LIPASE"/>
    <property type="match status" value="1"/>
</dbReference>
<dbReference type="GO" id="GO:0016020">
    <property type="term" value="C:membrane"/>
    <property type="evidence" value="ECO:0007669"/>
    <property type="project" value="TreeGrafter"/>
</dbReference>
<protein>
    <recommendedName>
        <fullName evidence="2">AB hydrolase-1 domain-containing protein</fullName>
    </recommendedName>
</protein>
<dbReference type="STRING" id="658187.LDG_9052"/>
<gene>
    <name evidence="3" type="ORF">LDG_9052</name>
</gene>
<dbReference type="InterPro" id="IPR029058">
    <property type="entry name" value="AB_hydrolase_fold"/>
</dbReference>
<dbReference type="Pfam" id="PF00561">
    <property type="entry name" value="Abhydrolase_1"/>
    <property type="match status" value="1"/>
</dbReference>
<dbReference type="HOGENOM" id="CLU_020336_12_2_6"/>
<evidence type="ECO:0000313" key="4">
    <source>
        <dbReference type="Proteomes" id="UP000002770"/>
    </source>
</evidence>
<name>G9EUQ3_9GAMM</name>
<dbReference type="InterPro" id="IPR050266">
    <property type="entry name" value="AB_hydrolase_sf"/>
</dbReference>
<reference evidence="3 4" key="1">
    <citation type="journal article" date="2011" name="BMC Genomics">
        <title>Insight into cross-talk between intra-amoebal pathogens.</title>
        <authorList>
            <person name="Gimenez G."/>
            <person name="Bertelli C."/>
            <person name="Moliner C."/>
            <person name="Robert C."/>
            <person name="Raoult D."/>
            <person name="Fournier P.E."/>
            <person name="Greub G."/>
        </authorList>
    </citation>
    <scope>NUCLEOTIDE SEQUENCE [LARGE SCALE GENOMIC DNA]</scope>
    <source>
        <strain evidence="3 4">LLAP12</strain>
    </source>
</reference>
<keyword evidence="4" id="KW-1185">Reference proteome</keyword>
<feature type="domain" description="AB hydrolase-1" evidence="2">
    <location>
        <begin position="3"/>
        <end position="199"/>
    </location>
</feature>
<organism evidence="3 4">
    <name type="scientific">Legionella drancourtii LLAP12</name>
    <dbReference type="NCBI Taxonomy" id="658187"/>
    <lineage>
        <taxon>Bacteria</taxon>
        <taxon>Pseudomonadati</taxon>
        <taxon>Pseudomonadota</taxon>
        <taxon>Gammaproteobacteria</taxon>
        <taxon>Legionellales</taxon>
        <taxon>Legionellaceae</taxon>
        <taxon>Legionella</taxon>
    </lineage>
</organism>
<proteinExistence type="predicted"/>
<evidence type="ECO:0000256" key="1">
    <source>
        <dbReference type="ARBA" id="ARBA00022801"/>
    </source>
</evidence>
<dbReference type="EMBL" id="JH413850">
    <property type="protein sequence ID" value="EHL29053.1"/>
    <property type="molecule type" value="Genomic_DNA"/>
</dbReference>
<dbReference type="Gene3D" id="3.40.50.1820">
    <property type="entry name" value="alpha/beta hydrolase"/>
    <property type="match status" value="1"/>
</dbReference>
<keyword evidence="1" id="KW-0378">Hydrolase</keyword>
<evidence type="ECO:0000259" key="2">
    <source>
        <dbReference type="Pfam" id="PF00561"/>
    </source>
</evidence>
<dbReference type="SUPFAM" id="SSF53474">
    <property type="entry name" value="alpha/beta-Hydrolases"/>
    <property type="match status" value="1"/>
</dbReference>
<dbReference type="FunCoup" id="G9EUQ3">
    <property type="interactions" value="133"/>
</dbReference>
<dbReference type="eggNOG" id="COG0596">
    <property type="taxonomic scope" value="Bacteria"/>
</dbReference>
<evidence type="ECO:0000313" key="3">
    <source>
        <dbReference type="EMBL" id="EHL29053.1"/>
    </source>
</evidence>
<sequence>MPLVSQLAGNYQLILVDLPGFGHSFMMDWSSFKTQLLNQLPPQFALVGWSMGGLFATRLALEKPERVTHLINITSSPRFLLDNDWPGVSQEVFTTFYQNLLKDSRATLEEFIALQVSKHNFELALGHLPSSAGLASGLDILGTWDFRQQLKQFERPVCYMFGRLDPIVPVKTMKAMQEHYPGFKYVYFNRAAHMPFLSHMDLFTSEMQEFIK</sequence>
<dbReference type="AlphaFoldDB" id="G9EUQ3"/>